<feature type="domain" description="NlpC/P60" evidence="6">
    <location>
        <begin position="620"/>
        <end position="744"/>
    </location>
</feature>
<dbReference type="GO" id="GO:0008234">
    <property type="term" value="F:cysteine-type peptidase activity"/>
    <property type="evidence" value="ECO:0007669"/>
    <property type="project" value="UniProtKB-KW"/>
</dbReference>
<dbReference type="InterPro" id="IPR000064">
    <property type="entry name" value="NLP_P60_dom"/>
</dbReference>
<evidence type="ECO:0000256" key="4">
    <source>
        <dbReference type="ARBA" id="ARBA00022807"/>
    </source>
</evidence>
<keyword evidence="5" id="KW-0175">Coiled coil</keyword>
<dbReference type="Gene3D" id="3.90.1720.10">
    <property type="entry name" value="endopeptidase domain like (from Nostoc punctiforme)"/>
    <property type="match status" value="1"/>
</dbReference>
<dbReference type="SUPFAM" id="SSF54001">
    <property type="entry name" value="Cysteine proteinases"/>
    <property type="match status" value="1"/>
</dbReference>
<sequence length="1280" mass="136750">MSTISDLQLKIGADSSGLQKELNKVPGAVKTAFKVNPVKDMQSALEGTTGSLETLIGKFGGMAALAASGFGLTNLIKGAVEAGNRTYELAQRLQITNAEAAKFSRILKLTGGDSELAGKAFMRLDSTIKGSGEAAEKTRAVLSAVGVTLTDQNGKLLPLNDQLAQLAAGYQKASQAGYAQEFIMNTLGARGLTLVKTLQNYNEASENAAKIKGLGLDAKQMHEISVELDVVQAQLGQLAIAGGAILAPVAKEVLPPILDGLSSTAKYIAENKENLLSLTKTLVAFTVAYKTLQALQKARSAMGLLASIGTGDISEDALTVQQEKSIARRIKNIEKAAIAEEKAYLKTLSTAQMTDAEKEASYSKYCVMREAKAAETARVEAARMTAAYQEINMQARQSAAVQASAANTAAGAHKAAAGKMVAANTVASASNNMLAAEQTAVTVATQQTGKAAVDTGIRMSTAARGSLGPLRQAASAVWALAGGWLGVAAAIVAATYKLYEFHQEEKREAENAQYVNVNGKDYYYSEKDNTMIRVKENGTRMNVYSQKENDEAKAAWDRKYAAANENSKKLHEKYGDGTSIDNGAINSQIKALKAAFESGTSATKDNTKAIKEAKTYQVEAPIGQEVVNIASRHPEGEQWMSPLVEDARVQCAAFVSALYQEAGIQGLNSINGNQLVNQFGTAYHTAGTGYVPQEGDMIDWKDHVGIYAGNGEYIARNSTGGVHRGSMSEANQWFGNPLGYGSIGEYTGGKTVTLTTDEIGKKANEALRRLNQAKEEAIRLFSTMQESIDSETEGAYMSGMNKLAEDIRQKQEEINKLSNAGIPKDAVEQLQKQLSTYGTVMKQKLTDTWTESWNKIKTETKQIGAELTGDFKALADAEYEATVNALNKERTERIKEVSKNKEDKEAMAAVEEWYTAKTAEAAKKRTDAYRESFEKQAKYAIDNHRSDLLRALTSSRDGQDYMNWKGQTEALETYLSIWKTGHESMQSQIAELAESSTDKFQEFFQNILTGSETLGDSLYNLITGIGETILQQITQQWAGRLTESLFGGSLLGGGNNNNSNGGTYDNGMNTMFDAFKNNLSASNVALGLFSGSTQKGGMVMGAYNVIQNAINTGTKPTEVGATVTATGALAAFTTAVGAATVALQLMSAKSGFGFGMFGFATGGPISGPGTATSDSIPAWLSNGEYVLNADAVRKVGLPLLNAINSGRMPRFAKGGAVKTADIRNIESTTITKGGNRSVHLDINTLDAASFADFLRNGAVDEIRKAFFEEDLNFAGSSGVF</sequence>
<evidence type="ECO:0000256" key="5">
    <source>
        <dbReference type="SAM" id="Coils"/>
    </source>
</evidence>
<organism evidence="7">
    <name type="scientific">Siphoviridae sp. ctXPh6</name>
    <dbReference type="NCBI Taxonomy" id="2827578"/>
    <lineage>
        <taxon>Viruses</taxon>
        <taxon>Duplodnaviria</taxon>
        <taxon>Heunggongvirae</taxon>
        <taxon>Uroviricota</taxon>
        <taxon>Caudoviricetes</taxon>
    </lineage>
</organism>
<dbReference type="PROSITE" id="PS51935">
    <property type="entry name" value="NLPC_P60"/>
    <property type="match status" value="1"/>
</dbReference>
<reference evidence="7" key="1">
    <citation type="journal article" date="2021" name="Proc. Natl. Acad. Sci. U.S.A.">
        <title>A Catalog of Tens of Thousands of Viruses from Human Metagenomes Reveals Hidden Associations with Chronic Diseases.</title>
        <authorList>
            <person name="Tisza M.J."/>
            <person name="Buck C.B."/>
        </authorList>
    </citation>
    <scope>NUCLEOTIDE SEQUENCE</scope>
    <source>
        <strain evidence="7">CtXPh6</strain>
    </source>
</reference>
<keyword evidence="3" id="KW-0378">Hydrolase</keyword>
<feature type="coiled-coil region" evidence="5">
    <location>
        <begin position="756"/>
        <end position="820"/>
    </location>
</feature>
<dbReference type="GO" id="GO:0001897">
    <property type="term" value="P:symbiont-mediated cytolysis of host cell"/>
    <property type="evidence" value="ECO:0007669"/>
    <property type="project" value="UniProtKB-ARBA"/>
</dbReference>
<proteinExistence type="inferred from homology"/>
<dbReference type="GO" id="GO:0006508">
    <property type="term" value="P:proteolysis"/>
    <property type="evidence" value="ECO:0007669"/>
    <property type="project" value="UniProtKB-KW"/>
</dbReference>
<name>A0A8S5LK58_9CAUD</name>
<keyword evidence="4" id="KW-0788">Thiol protease</keyword>
<dbReference type="EMBL" id="BK015862">
    <property type="protein sequence ID" value="DAD70231.1"/>
    <property type="molecule type" value="Genomic_DNA"/>
</dbReference>
<evidence type="ECO:0000256" key="1">
    <source>
        <dbReference type="ARBA" id="ARBA00007074"/>
    </source>
</evidence>
<dbReference type="InterPro" id="IPR038765">
    <property type="entry name" value="Papain-like_cys_pep_sf"/>
</dbReference>
<accession>A0A8S5LK58</accession>
<keyword evidence="2" id="KW-0645">Protease</keyword>
<evidence type="ECO:0000256" key="2">
    <source>
        <dbReference type="ARBA" id="ARBA00022670"/>
    </source>
</evidence>
<evidence type="ECO:0000256" key="3">
    <source>
        <dbReference type="ARBA" id="ARBA00022801"/>
    </source>
</evidence>
<evidence type="ECO:0000313" key="7">
    <source>
        <dbReference type="EMBL" id="DAD70231.1"/>
    </source>
</evidence>
<comment type="similarity">
    <text evidence="1">Belongs to the peptidase C40 family.</text>
</comment>
<protein>
    <submittedName>
        <fullName evidence="7">NlpC/P60 family</fullName>
    </submittedName>
</protein>
<evidence type="ECO:0000259" key="6">
    <source>
        <dbReference type="PROSITE" id="PS51935"/>
    </source>
</evidence>